<dbReference type="Pfam" id="PF22633">
    <property type="entry name" value="F5_F8_type_C_2"/>
    <property type="match status" value="1"/>
</dbReference>
<dbReference type="GO" id="GO:0046872">
    <property type="term" value="F:metal ion binding"/>
    <property type="evidence" value="ECO:0007669"/>
    <property type="project" value="UniProtKB-KW"/>
</dbReference>
<evidence type="ECO:0000313" key="13">
    <source>
        <dbReference type="Proteomes" id="UP001054902"/>
    </source>
</evidence>
<feature type="compositionally biased region" description="Low complexity" evidence="10">
    <location>
        <begin position="170"/>
        <end position="264"/>
    </location>
</feature>
<evidence type="ECO:0000256" key="6">
    <source>
        <dbReference type="ARBA" id="ARBA00022837"/>
    </source>
</evidence>
<feature type="compositionally biased region" description="Polar residues" evidence="10">
    <location>
        <begin position="110"/>
        <end position="122"/>
    </location>
</feature>
<dbReference type="Proteomes" id="UP001054902">
    <property type="component" value="Unassembled WGS sequence"/>
</dbReference>
<reference evidence="12 13" key="1">
    <citation type="journal article" date="2021" name="Sci. Rep.">
        <title>The genome of the diatom Chaetoceros tenuissimus carries an ancient integrated fragment of an extant virus.</title>
        <authorList>
            <person name="Hongo Y."/>
            <person name="Kimura K."/>
            <person name="Takaki Y."/>
            <person name="Yoshida Y."/>
            <person name="Baba S."/>
            <person name="Kobayashi G."/>
            <person name="Nagasaki K."/>
            <person name="Hano T."/>
            <person name="Tomaru Y."/>
        </authorList>
    </citation>
    <scope>NUCLEOTIDE SEQUENCE [LARGE SCALE GENOMIC DNA]</scope>
    <source>
        <strain evidence="12 13">NIES-3715</strain>
    </source>
</reference>
<feature type="compositionally biased region" description="Polar residues" evidence="10">
    <location>
        <begin position="10"/>
        <end position="22"/>
    </location>
</feature>
<dbReference type="Gene3D" id="2.130.10.10">
    <property type="entry name" value="YVTN repeat-like/Quinoprotein amine dehydrogenase"/>
    <property type="match status" value="1"/>
</dbReference>
<dbReference type="InterPro" id="IPR008979">
    <property type="entry name" value="Galactose-bd-like_sf"/>
</dbReference>
<feature type="compositionally biased region" description="Polar residues" evidence="10">
    <location>
        <begin position="476"/>
        <end position="492"/>
    </location>
</feature>
<feature type="compositionally biased region" description="Polar residues" evidence="10">
    <location>
        <begin position="30"/>
        <end position="42"/>
    </location>
</feature>
<evidence type="ECO:0000256" key="10">
    <source>
        <dbReference type="SAM" id="MobiDB-lite"/>
    </source>
</evidence>
<evidence type="ECO:0000256" key="7">
    <source>
        <dbReference type="ARBA" id="ARBA00023157"/>
    </source>
</evidence>
<dbReference type="SUPFAM" id="SSF49785">
    <property type="entry name" value="Galactose-binding domain-like"/>
    <property type="match status" value="1"/>
</dbReference>
<dbReference type="InterPro" id="IPR006585">
    <property type="entry name" value="FTP1"/>
</dbReference>
<feature type="compositionally biased region" description="Low complexity" evidence="10">
    <location>
        <begin position="438"/>
        <end position="470"/>
    </location>
</feature>
<gene>
    <name evidence="12" type="ORF">CTEN210_04514</name>
</gene>
<keyword evidence="13" id="KW-1185">Reference proteome</keyword>
<comment type="similarity">
    <text evidence="1">Belongs to the plasmodium circumsporozoite protein family.</text>
</comment>
<feature type="compositionally biased region" description="Polar residues" evidence="10">
    <location>
        <begin position="70"/>
        <end position="82"/>
    </location>
</feature>
<feature type="compositionally biased region" description="Polar residues" evidence="10">
    <location>
        <begin position="150"/>
        <end position="168"/>
    </location>
</feature>
<dbReference type="PANTHER" id="PTHR44826:SF3">
    <property type="entry name" value="SPORE COAT PROTEIN SP85"/>
    <property type="match status" value="1"/>
</dbReference>
<dbReference type="InterPro" id="IPR051860">
    <property type="entry name" value="Plasmodium_CSP_Invasion"/>
</dbReference>
<evidence type="ECO:0000256" key="1">
    <source>
        <dbReference type="ARBA" id="ARBA00006241"/>
    </source>
</evidence>
<feature type="compositionally biased region" description="Low complexity" evidence="10">
    <location>
        <begin position="345"/>
        <end position="391"/>
    </location>
</feature>
<evidence type="ECO:0000256" key="5">
    <source>
        <dbReference type="ARBA" id="ARBA00022737"/>
    </source>
</evidence>
<feature type="region of interest" description="Disordered" evidence="10">
    <location>
        <begin position="1"/>
        <end position="492"/>
    </location>
</feature>
<feature type="compositionally biased region" description="Polar residues" evidence="10">
    <location>
        <begin position="90"/>
        <end position="102"/>
    </location>
</feature>
<comment type="function">
    <text evidence="8">In the vertebrate host, binds to highly sulfated heparan sulfate proteoglycans (HSPGs) on the surface of host hepatocytes and is required for sporozoite invasion of the host hepatocytes.</text>
</comment>
<evidence type="ECO:0000256" key="3">
    <source>
        <dbReference type="ARBA" id="ARBA00022522"/>
    </source>
</evidence>
<dbReference type="Gene3D" id="2.60.120.260">
    <property type="entry name" value="Galactose-binding domain-like"/>
    <property type="match status" value="2"/>
</dbReference>
<proteinExistence type="inferred from homology"/>
<feature type="compositionally biased region" description="Polar residues" evidence="10">
    <location>
        <begin position="130"/>
        <end position="142"/>
    </location>
</feature>
<keyword evidence="5" id="KW-0677">Repeat</keyword>
<feature type="compositionally biased region" description="Low complexity" evidence="10">
    <location>
        <begin position="278"/>
        <end position="320"/>
    </location>
</feature>
<dbReference type="PANTHER" id="PTHR44826">
    <property type="entry name" value="SPORE COAT PROTEIN SP85"/>
    <property type="match status" value="1"/>
</dbReference>
<feature type="compositionally biased region" description="Polar residues" evidence="10">
    <location>
        <begin position="265"/>
        <end position="274"/>
    </location>
</feature>
<comment type="function">
    <text evidence="9">Essential sporozoite protein. In the mosquito vector, required for sporozoite development in the oocyst, migration through the vector hemolymph and entry into the vector salivary glands. In the vertebrate host, required for sporozoite migration through the host dermis and infection of host hepatocytes. Binds to highly sulfated heparan sulfate proteoglycans (HSPGs) on the surface of host hepatocytes.</text>
</comment>
<dbReference type="SMART" id="SM00607">
    <property type="entry name" value="FTP"/>
    <property type="match status" value="1"/>
</dbReference>
<dbReference type="EMBL" id="BLLK01000025">
    <property type="protein sequence ID" value="GFH48038.1"/>
    <property type="molecule type" value="Genomic_DNA"/>
</dbReference>
<dbReference type="InterPro" id="IPR015943">
    <property type="entry name" value="WD40/YVTN_repeat-like_dom_sf"/>
</dbReference>
<evidence type="ECO:0000256" key="9">
    <source>
        <dbReference type="ARBA" id="ARBA00045806"/>
    </source>
</evidence>
<keyword evidence="7" id="KW-1015">Disulfide bond</keyword>
<accession>A0AAD3CLC0</accession>
<dbReference type="SUPFAM" id="SSF101908">
    <property type="entry name" value="Putative isomerase YbhE"/>
    <property type="match status" value="1"/>
</dbReference>
<feature type="compositionally biased region" description="Low complexity" evidence="10">
    <location>
        <begin position="414"/>
        <end position="426"/>
    </location>
</feature>
<evidence type="ECO:0000259" key="11">
    <source>
        <dbReference type="SMART" id="SM00607"/>
    </source>
</evidence>
<sequence>MPSDIPSDVPSDQPSLLPSSMPSDIPSDVPSDQPSSLPSSMPSDIPSDVPSDQPSLLPSSMPSDIPSDVPSDQPSLLPSSMPSDIPSDVPSDQPSSLPSSMPSDIPSDVPSDQPSSLPSSMPSDIPSDVPSDQPSSLPSSMPSDIPSDVPSDQPSLLPSISPSAQPSWIPSDQPSVVPSSIPSTLPSLSPSDQPSLSPSLNPSALPSLSPSNQPSSIPSSLPTLIPSDQPSFVPSLSPSVLPSLSPSNQPSLSPSSNPSDLPSLTISHQPSSLPSDVPSDIPSYLPSSSPSLSPSTDPSVLKSAEPSLLPSSEPSLVYSEQPSLIPSNRPSDEPSQLPSTKPSILESNIPSNLPSSSPSTTLSSLPSKEPSLQPTNLPSLLPSLQPSLNFSTSPSRLPSFEPSLEKSFEPSFGPSRLPSSNPSSLPTDMPSIQGSNFPSIIPSTLPSHHPSLLSSNSPSKEWSESPSEGPTAHPSKVSSTQPSKNSSFLPSGISTNYPSIQPTLSLMPTLSQRQTSTVIISTPVGSGVTKDIKAVEDDLCASVTETFAPFQVSNCSVTLANGSTPSKNRLLGRILESDLQLILSFDIALNTADVSEVLTSPTFQNTVEKETGLKIEVFDITESPSLSPTSLPSLLPTVHPSHIPSKRFSELPSTFPSLNPTTLPSTLPTVHPSLVPSKSPTEIPSTFPSVGPTSSMIPSMFPTSYKALFEGGACRADLECVDGTCDKDYGCKSGIYEILDFDSNQQSTSRILTEPKIWPQTSERSGGVIIRPSNIFQLFGTSRISFQFNDNENMRIQAATMIRFSLTKVLVSSEVLKVGICLYGEYVENFNAVPIYCLGLFAQNVAIDYKNVVVAQNHESLQGTNVNLAYQKKTRQSSTAMNGGFAVLAVDGIVGSQQFSAQNWESNSVTQTDSEINPWWEVDLGEDVVIRKVVIYKRLDHYSDDLSDFSVTLFHSDGSIVGQVIVGQTLDEKKVEIPFKDKSGRKFKIQLNGTESRVLSLAEVQVFGNVYNFDIPLGQIFRFTNDYVNRIAIVQDYSQGDKETCLIKDLSFYMNPNFESVVLDDQDRWNQIENNDVINIQGLDSRVGDSNGNSIVLRDKSNMILFVKYGVNSVLEFNHLKRSVSSIALSDNDVLVVGYQYSDHGLVEVYDTSSMSTRPTYAQVWTADYGNGVAITPDARIVVVGSPKEGRVYLYELNQGKFTSEQKITNKEIPTFGWKVSVSTTGQSLAVSAPRARDDSGLDVGLVVIYNFIDDKWVKMKGLIQGRNEDRKLGLGGVAINEKLGRVYEVDQNGIIDTYQYERQCFDISSKSVGTNGNLFNSRCKCNSGFRSSNPMGGSILRTDTDRCEPCGDKYCGDRATSSPTAGPTRSVIPSFKPSRSMYPSIKPSESSSPSTTPTTQEPSPSPSITSNPSESPSTDPSSYKSLYDGEFCERDQECIIESCINNVCRGSTLLSTKVVSNDGEFGDPIDLSLLPLARYDSGKDNGGVVVWSRNQLKVYKSTFRLFEFSKGLEVNKNTRFQVTELGENIETSICFFESMDEIENESACQELKFIDKVANRADFKLGKIVNYKKTTLHFMAVKQNSTSTLPTEHLDFTFVEELESLLFDETGNCIDPNAETMWNDDGTAFCTCNLEYVSSNGGRNQGEIDQCVPCEFSEFCSFEGEACTSDDECDNGICHENLCATSDIPFLILEESTSWINTTVISLDTSIPVSPKKKNGGVRLTNGSLHLFGALKVIYRIRDSLHIDRYSYLQIHKRTETVADKTEICFYENEEESNQLDSVINYESRCAAITFQDPTQKIVLGEAFNFRNATINYISITQEDIHSGTESSAKTVLSSLTLIHEDTSQYYQTYDSDCTLFDINSVRLSSEMNHRNLCTCKHGFVSSNKGKILRKRDVCIETIGRRGYDGSVCSFFRECASGNCVNGICQSSSQPKVSNHDYDGESLDVNTTAVPIASTNFSEGGMIIDPDKSLKVYGETVILIQLNIPLTISKFSTINVNVGRFNNDFSSKICLLNSQEVDIDTIKSYGYSTIEERCPIVCLDFIPPSRSENMLHLEVDELVKYQDTLEIDFILLDQKRNFISENKNSDEDYMLIQSIDFEHSKPESLIDENGECRDSNSYKVNVKDSITNNTDRSCMCFDGFTSSSGGKKLGINGTCVNCFDQSENDCFTIDPDEPCTRDLELSFGLGNEIIQFHGTLVYSDGSNRMSPSKGAGTVVNGAQIYLHGSTRGITYSLSQTYLVDTEYSMLRFKMDTLQQLVGICLSDDFAASEEDKLCFQFSTPAMMGLSWRMAELPTAKRYNLALGKQCQTSVARDSENSCSAAIDGSLSSKYKTTSEDEEKLYEVRLGEEKLLRTVVIHKGISTYNMTLFVTNDDGKAVYQTIIIGSLEKVSITLPYIYGSNIQIRSYSNQQMSLQNIEVFEDTDPTKPRDISLPLGLFFRDRKIKYLTFIQYDEDKTVTQISDLFFENGRIL</sequence>
<keyword evidence="4" id="KW-0479">Metal-binding</keyword>
<feature type="compositionally biased region" description="Polar residues" evidence="10">
    <location>
        <begin position="321"/>
        <end position="342"/>
    </location>
</feature>
<feature type="compositionally biased region" description="Low complexity" evidence="10">
    <location>
        <begin position="1384"/>
        <end position="1418"/>
    </location>
</feature>
<comment type="caution">
    <text evidence="12">The sequence shown here is derived from an EMBL/GenBank/DDBJ whole genome shotgun (WGS) entry which is preliminary data.</text>
</comment>
<evidence type="ECO:0000256" key="2">
    <source>
        <dbReference type="ARBA" id="ARBA00021911"/>
    </source>
</evidence>
<feature type="region of interest" description="Disordered" evidence="10">
    <location>
        <begin position="1359"/>
        <end position="1423"/>
    </location>
</feature>
<feature type="domain" description="Fucolectin tachylectin-4 pentraxin-1" evidence="11">
    <location>
        <begin position="865"/>
        <end position="1014"/>
    </location>
</feature>
<organism evidence="12 13">
    <name type="scientific">Chaetoceros tenuissimus</name>
    <dbReference type="NCBI Taxonomy" id="426638"/>
    <lineage>
        <taxon>Eukaryota</taxon>
        <taxon>Sar</taxon>
        <taxon>Stramenopiles</taxon>
        <taxon>Ochrophyta</taxon>
        <taxon>Bacillariophyta</taxon>
        <taxon>Coscinodiscophyceae</taxon>
        <taxon>Chaetocerotophycidae</taxon>
        <taxon>Chaetocerotales</taxon>
        <taxon>Chaetocerotaceae</taxon>
        <taxon>Chaetoceros</taxon>
    </lineage>
</organism>
<keyword evidence="6" id="KW-0106">Calcium</keyword>
<name>A0AAD3CLC0_9STRA</name>
<keyword evidence="3" id="KW-0748">Sporozoite</keyword>
<protein>
    <recommendedName>
        <fullName evidence="2">Circumsporozoite protein</fullName>
    </recommendedName>
</protein>
<feature type="compositionally biased region" description="Polar residues" evidence="10">
    <location>
        <begin position="50"/>
        <end position="62"/>
    </location>
</feature>
<evidence type="ECO:0000256" key="8">
    <source>
        <dbReference type="ARBA" id="ARBA00033726"/>
    </source>
</evidence>
<evidence type="ECO:0000313" key="12">
    <source>
        <dbReference type="EMBL" id="GFH48038.1"/>
    </source>
</evidence>
<evidence type="ECO:0000256" key="4">
    <source>
        <dbReference type="ARBA" id="ARBA00022723"/>
    </source>
</evidence>